<proteinExistence type="predicted"/>
<dbReference type="GO" id="GO:0005829">
    <property type="term" value="C:cytosol"/>
    <property type="evidence" value="ECO:0007669"/>
    <property type="project" value="TreeGrafter"/>
</dbReference>
<name>A0A931NDW2_9BURK</name>
<comment type="caution">
    <text evidence="1">The sequence shown here is derived from an EMBL/GenBank/DDBJ whole genome shotgun (WGS) entry which is preliminary data.</text>
</comment>
<organism evidence="1 2">
    <name type="scientific">Inhella gelatinilytica</name>
    <dbReference type="NCBI Taxonomy" id="2795030"/>
    <lineage>
        <taxon>Bacteria</taxon>
        <taxon>Pseudomonadati</taxon>
        <taxon>Pseudomonadota</taxon>
        <taxon>Betaproteobacteria</taxon>
        <taxon>Burkholderiales</taxon>
        <taxon>Sphaerotilaceae</taxon>
        <taxon>Inhella</taxon>
    </lineage>
</organism>
<evidence type="ECO:0000313" key="1">
    <source>
        <dbReference type="EMBL" id="MBH9551856.1"/>
    </source>
</evidence>
<accession>A0A931NDW2</accession>
<dbReference type="RefSeq" id="WP_198099452.1">
    <property type="nucleotide sequence ID" value="NZ_JAEDAL010000001.1"/>
</dbReference>
<dbReference type="Pfam" id="PF04320">
    <property type="entry name" value="YggL_50S_bp"/>
    <property type="match status" value="1"/>
</dbReference>
<dbReference type="EMBL" id="JAEDAL010000001">
    <property type="protein sequence ID" value="MBH9551856.1"/>
    <property type="molecule type" value="Genomic_DNA"/>
</dbReference>
<sequence>MNFVDLPLRRAPGLAKRRSRRLRKKLRIAEFQEMGFEWSATLASSATAEQEEALLDALIALLEPLGLGMGGGVGGAFVSRYPSGSVSAEERAQIEAWLRGQPLLTAVDVGPLHDLWYD</sequence>
<dbReference type="InterPro" id="IPR007416">
    <property type="entry name" value="YggL_50S_bp"/>
</dbReference>
<gene>
    <name evidence="1" type="ORF">I7X43_03240</name>
</gene>
<dbReference type="Proteomes" id="UP000620139">
    <property type="component" value="Unassembled WGS sequence"/>
</dbReference>
<dbReference type="AlphaFoldDB" id="A0A931NDW2"/>
<keyword evidence="2" id="KW-1185">Reference proteome</keyword>
<dbReference type="PANTHER" id="PTHR38778">
    <property type="entry name" value="CYTOPLASMIC PROTEIN-RELATED"/>
    <property type="match status" value="1"/>
</dbReference>
<reference evidence="1" key="1">
    <citation type="submission" date="2020-12" db="EMBL/GenBank/DDBJ databases">
        <title>The genome sequence of Inhella sp. 4Y17.</title>
        <authorList>
            <person name="Liu Y."/>
        </authorList>
    </citation>
    <scope>NUCLEOTIDE SEQUENCE</scope>
    <source>
        <strain evidence="1">4Y10</strain>
    </source>
</reference>
<protein>
    <submittedName>
        <fullName evidence="1">DUF469 family protein</fullName>
    </submittedName>
</protein>
<evidence type="ECO:0000313" key="2">
    <source>
        <dbReference type="Proteomes" id="UP000620139"/>
    </source>
</evidence>
<dbReference type="PANTHER" id="PTHR38778:SF1">
    <property type="entry name" value="CYTOPLASMIC PROTEIN"/>
    <property type="match status" value="1"/>
</dbReference>